<sequence>MAARVMRLAGAGLAVAAAAVTVPACGAPMAREILALYDGVQEPAPDGTRIHRYAEFVLNHLGYSVVYRDIRGPLPEPGTVGRYAGVLTWFAAPPTSAKPYLAWAKMAARSARRFVILGSTGGAFWSGDHPAINAVLAELGLRHERRAVELTLGTGLVPVSKRLTAFERGPDPVLPIYEVVTTLRSDVEPWLRLAIPEREGGGTSVAVATGPRGGYAAAGYEIVEEPGLGRSRWLIDPFAFFTRALRPEPWPIPDITTVSGRRLYFHHVESDGLNDVIVARKQEPLLVPQVFLNEIVSAYPDLPVTLALTPGDLDPLLGGNATPTDLVRQIWSKPNVEASVASYTRPHRWQFFAESDRRVEMALIAAHAPEDRFGLRRFLGLLGYGAAIDSYVAGGRDLPREYFRLPFDLRTETETALATARTLLPPDKTIRLYQWTGDARPFERAVAATRRLGLLNINGGESRLDPGYPSVSHLAPIARPVGAERQIYAVGADELSRFRAWRPIVAALQSQRTTALNTAEPRRLKGASLHYHLYSLAQQPALREVQAHLSEARTAPVVPISTADYAELAQDFAAVAVDAEADGTWTVSERGALQTVRFDAAAAIDIDLSRSTGVIGRTRHGDALYVTLDRAVEPARIVLSTDASAPAVVSLADARWRLWRMERSGADWSYVTSGFGPGDFVWDGVPEGTYHVIARRDGEDLWSAEIAASMDGRLRFSIPVTGLAPLGVAIRRLATAQVVR</sequence>
<evidence type="ECO:0000256" key="1">
    <source>
        <dbReference type="SAM" id="SignalP"/>
    </source>
</evidence>
<dbReference type="EMBL" id="JAUFPX010000006">
    <property type="protein sequence ID" value="MDN3590990.1"/>
    <property type="molecule type" value="Genomic_DNA"/>
</dbReference>
<evidence type="ECO:0000313" key="3">
    <source>
        <dbReference type="Proteomes" id="UP001224644"/>
    </source>
</evidence>
<accession>A0ABT8BHJ1</accession>
<name>A0ABT8BHJ1_9HYPH</name>
<reference evidence="3" key="1">
    <citation type="journal article" date="2019" name="Int. J. Syst. Evol. Microbiol.">
        <title>The Global Catalogue of Microorganisms (GCM) 10K type strain sequencing project: providing services to taxonomists for standard genome sequencing and annotation.</title>
        <authorList>
            <consortium name="The Broad Institute Genomics Platform"/>
            <consortium name="The Broad Institute Genome Sequencing Center for Infectious Disease"/>
            <person name="Wu L."/>
            <person name="Ma J."/>
        </authorList>
    </citation>
    <scope>NUCLEOTIDE SEQUENCE [LARGE SCALE GENOMIC DNA]</scope>
    <source>
        <strain evidence="3">CECT 7069</strain>
    </source>
</reference>
<dbReference type="RefSeq" id="WP_238222338.1">
    <property type="nucleotide sequence ID" value="NZ_BPQD01000003.1"/>
</dbReference>
<comment type="caution">
    <text evidence="2">The sequence shown here is derived from an EMBL/GenBank/DDBJ whole genome shotgun (WGS) entry which is preliminary data.</text>
</comment>
<gene>
    <name evidence="2" type="ORF">QWZ12_10235</name>
</gene>
<feature type="chain" id="PRO_5045410105" evidence="1">
    <location>
        <begin position="27"/>
        <end position="740"/>
    </location>
</feature>
<evidence type="ECO:0000313" key="2">
    <source>
        <dbReference type="EMBL" id="MDN3590990.1"/>
    </source>
</evidence>
<proteinExistence type="predicted"/>
<keyword evidence="1" id="KW-0732">Signal</keyword>
<protein>
    <submittedName>
        <fullName evidence="2">Uncharacterized protein</fullName>
    </submittedName>
</protein>
<organism evidence="2 3">
    <name type="scientific">Methylobacterium adhaesivum</name>
    <dbReference type="NCBI Taxonomy" id="333297"/>
    <lineage>
        <taxon>Bacteria</taxon>
        <taxon>Pseudomonadati</taxon>
        <taxon>Pseudomonadota</taxon>
        <taxon>Alphaproteobacteria</taxon>
        <taxon>Hyphomicrobiales</taxon>
        <taxon>Methylobacteriaceae</taxon>
        <taxon>Methylobacterium</taxon>
    </lineage>
</organism>
<feature type="signal peptide" evidence="1">
    <location>
        <begin position="1"/>
        <end position="26"/>
    </location>
</feature>
<dbReference type="Proteomes" id="UP001224644">
    <property type="component" value="Unassembled WGS sequence"/>
</dbReference>
<keyword evidence="3" id="KW-1185">Reference proteome</keyword>